<evidence type="ECO:0000256" key="6">
    <source>
        <dbReference type="ARBA" id="ARBA00023180"/>
    </source>
</evidence>
<dbReference type="STRING" id="1314800.A0A1B7MUK8"/>
<evidence type="ECO:0000313" key="11">
    <source>
        <dbReference type="Proteomes" id="UP000092154"/>
    </source>
</evidence>
<keyword evidence="2" id="KW-0813">Transport</keyword>
<keyword evidence="6" id="KW-0325">Glycoprotein</keyword>
<feature type="transmembrane region" description="Helical" evidence="8">
    <location>
        <begin position="391"/>
        <end position="409"/>
    </location>
</feature>
<feature type="region of interest" description="Disordered" evidence="7">
    <location>
        <begin position="1"/>
        <end position="36"/>
    </location>
</feature>
<dbReference type="InterPro" id="IPR020846">
    <property type="entry name" value="MFS_dom"/>
</dbReference>
<dbReference type="GO" id="GO:0140115">
    <property type="term" value="P:export across plasma membrane"/>
    <property type="evidence" value="ECO:0007669"/>
    <property type="project" value="UniProtKB-ARBA"/>
</dbReference>
<feature type="transmembrane region" description="Helical" evidence="8">
    <location>
        <begin position="214"/>
        <end position="233"/>
    </location>
</feature>
<dbReference type="FunFam" id="1.20.1250.20:FF:000172">
    <property type="entry name" value="MFS multidrug resistance transporter"/>
    <property type="match status" value="1"/>
</dbReference>
<evidence type="ECO:0000256" key="5">
    <source>
        <dbReference type="ARBA" id="ARBA00023136"/>
    </source>
</evidence>
<name>A0A1B7MUK8_9AGAM</name>
<feature type="transmembrane region" description="Helical" evidence="8">
    <location>
        <begin position="55"/>
        <end position="76"/>
    </location>
</feature>
<gene>
    <name evidence="10" type="ORF">K503DRAFT_744577</name>
</gene>
<keyword evidence="4 8" id="KW-1133">Transmembrane helix</keyword>
<accession>A0A1B7MUK8</accession>
<dbReference type="Gene3D" id="1.20.1250.20">
    <property type="entry name" value="MFS general substrate transporter like domains"/>
    <property type="match status" value="1"/>
</dbReference>
<keyword evidence="5 8" id="KW-0472">Membrane</keyword>
<keyword evidence="3 8" id="KW-0812">Transmembrane</keyword>
<evidence type="ECO:0000256" key="1">
    <source>
        <dbReference type="ARBA" id="ARBA00004141"/>
    </source>
</evidence>
<dbReference type="PROSITE" id="PS50850">
    <property type="entry name" value="MFS"/>
    <property type="match status" value="1"/>
</dbReference>
<dbReference type="PANTHER" id="PTHR23502">
    <property type="entry name" value="MAJOR FACILITATOR SUPERFAMILY"/>
    <property type="match status" value="1"/>
</dbReference>
<feature type="transmembrane region" description="Helical" evidence="8">
    <location>
        <begin position="325"/>
        <end position="347"/>
    </location>
</feature>
<feature type="transmembrane region" description="Helical" evidence="8">
    <location>
        <begin position="123"/>
        <end position="149"/>
    </location>
</feature>
<dbReference type="InParanoid" id="A0A1B7MUK8"/>
<feature type="domain" description="Major facilitator superfamily (MFS) profile" evidence="9">
    <location>
        <begin position="57"/>
        <end position="505"/>
    </location>
</feature>
<dbReference type="PRINTS" id="PR01036">
    <property type="entry name" value="TCRTETB"/>
</dbReference>
<dbReference type="PANTHER" id="PTHR23502:SF51">
    <property type="entry name" value="QUINIDINE RESISTANCE PROTEIN 1-RELATED"/>
    <property type="match status" value="1"/>
</dbReference>
<proteinExistence type="predicted"/>
<dbReference type="GO" id="GO:0015137">
    <property type="term" value="F:citrate transmembrane transporter activity"/>
    <property type="evidence" value="ECO:0007669"/>
    <property type="project" value="UniProtKB-ARBA"/>
</dbReference>
<evidence type="ECO:0000256" key="3">
    <source>
        <dbReference type="ARBA" id="ARBA00022692"/>
    </source>
</evidence>
<feature type="transmembrane region" description="Helical" evidence="8">
    <location>
        <begin position="282"/>
        <end position="305"/>
    </location>
</feature>
<feature type="transmembrane region" description="Helical" evidence="8">
    <location>
        <begin position="483"/>
        <end position="503"/>
    </location>
</feature>
<dbReference type="InterPro" id="IPR011701">
    <property type="entry name" value="MFS"/>
</dbReference>
<feature type="transmembrane region" description="Helical" evidence="8">
    <location>
        <begin position="457"/>
        <end position="477"/>
    </location>
</feature>
<comment type="subcellular location">
    <subcellularLocation>
        <location evidence="1">Membrane</location>
        <topology evidence="1">Multi-pass membrane protein</topology>
    </subcellularLocation>
</comment>
<evidence type="ECO:0000256" key="4">
    <source>
        <dbReference type="ARBA" id="ARBA00022989"/>
    </source>
</evidence>
<dbReference type="GO" id="GO:0005886">
    <property type="term" value="C:plasma membrane"/>
    <property type="evidence" value="ECO:0007669"/>
    <property type="project" value="TreeGrafter"/>
</dbReference>
<sequence>MTHTNHGLTDHNLATSPKATSNDEANVTTHGIPEAQNNEKAAETPYSIYTHSEKWFIVAIASVAGLFSPLTANIYLPAIPTIASAFHRSIESINLTVTVYMVLQGLSPMLWGTWADRIGRRPIFLACLLVLCLACIGLALVPTSAYWLLMLLRCLQAAGSASTVALGVGVIGDIATPAERGGFFGLYALGPQIGPNVGPIVGGVLADKLGWRSIFWFLCIMSAACFAFMFMFLPETLRQLVGDGSVIPSRFYRPLIPLVGKGRTSYDAVKPPRRPLNNPLRLLLHLDVLNLLVFNGIFYAVFYAVLTTISTLFSSKYPFLNETDIGLCFLAVGGGLMIGSVLSGRILDADYQRIKKKVAKKAQEDSEKHIQPEDVTKDESFPIERARLRTVPIFTTVFIVACAGYGWSLQREANIAVPLILQVIFGCTAITIMNSTQTLLVDLLPSQSSSVAACNNLVRCSLGALMVSVIDLIVSALGPGWTYVLLACICIACSPMIWLATWIGPRCRAKRRAGNPAT</sequence>
<dbReference type="Proteomes" id="UP000092154">
    <property type="component" value="Unassembled WGS sequence"/>
</dbReference>
<reference evidence="10 11" key="1">
    <citation type="submission" date="2016-06" db="EMBL/GenBank/DDBJ databases">
        <title>Comparative genomics of the ectomycorrhizal sister species Rhizopogon vinicolor and Rhizopogon vesiculosus (Basidiomycota: Boletales) reveals a divergence of the mating type B locus.</title>
        <authorList>
            <consortium name="DOE Joint Genome Institute"/>
            <person name="Mujic A.B."/>
            <person name="Kuo A."/>
            <person name="Tritt A."/>
            <person name="Lipzen A."/>
            <person name="Chen C."/>
            <person name="Johnson J."/>
            <person name="Sharma A."/>
            <person name="Barry K."/>
            <person name="Grigoriev I.V."/>
            <person name="Spatafora J.W."/>
        </authorList>
    </citation>
    <scope>NUCLEOTIDE SEQUENCE [LARGE SCALE GENOMIC DNA]</scope>
    <source>
        <strain evidence="10 11">AM-OR11-026</strain>
    </source>
</reference>
<dbReference type="OrthoDB" id="440553at2759"/>
<feature type="transmembrane region" description="Helical" evidence="8">
    <location>
        <begin position="92"/>
        <end position="111"/>
    </location>
</feature>
<evidence type="ECO:0000259" key="9">
    <source>
        <dbReference type="PROSITE" id="PS50850"/>
    </source>
</evidence>
<organism evidence="10 11">
    <name type="scientific">Rhizopogon vinicolor AM-OR11-026</name>
    <dbReference type="NCBI Taxonomy" id="1314800"/>
    <lineage>
        <taxon>Eukaryota</taxon>
        <taxon>Fungi</taxon>
        <taxon>Dikarya</taxon>
        <taxon>Basidiomycota</taxon>
        <taxon>Agaricomycotina</taxon>
        <taxon>Agaricomycetes</taxon>
        <taxon>Agaricomycetidae</taxon>
        <taxon>Boletales</taxon>
        <taxon>Suillineae</taxon>
        <taxon>Rhizopogonaceae</taxon>
        <taxon>Rhizopogon</taxon>
    </lineage>
</organism>
<dbReference type="SUPFAM" id="SSF103473">
    <property type="entry name" value="MFS general substrate transporter"/>
    <property type="match status" value="1"/>
</dbReference>
<feature type="transmembrane region" description="Helical" evidence="8">
    <location>
        <begin position="415"/>
        <end position="436"/>
    </location>
</feature>
<evidence type="ECO:0000256" key="8">
    <source>
        <dbReference type="SAM" id="Phobius"/>
    </source>
</evidence>
<dbReference type="FunFam" id="1.20.1720.10:FF:000009">
    <property type="entry name" value="MFS multidrug transporter"/>
    <property type="match status" value="1"/>
</dbReference>
<dbReference type="AlphaFoldDB" id="A0A1B7MUK8"/>
<evidence type="ECO:0000313" key="10">
    <source>
        <dbReference type="EMBL" id="OAX36298.1"/>
    </source>
</evidence>
<dbReference type="EMBL" id="KV448427">
    <property type="protein sequence ID" value="OAX36298.1"/>
    <property type="molecule type" value="Genomic_DNA"/>
</dbReference>
<dbReference type="InterPro" id="IPR036259">
    <property type="entry name" value="MFS_trans_sf"/>
</dbReference>
<dbReference type="Pfam" id="PF07690">
    <property type="entry name" value="MFS_1"/>
    <property type="match status" value="1"/>
</dbReference>
<evidence type="ECO:0000256" key="7">
    <source>
        <dbReference type="SAM" id="MobiDB-lite"/>
    </source>
</evidence>
<protein>
    <submittedName>
        <fullName evidence="10">MFS general substrate transporter</fullName>
    </submittedName>
</protein>
<evidence type="ECO:0000256" key="2">
    <source>
        <dbReference type="ARBA" id="ARBA00022448"/>
    </source>
</evidence>
<keyword evidence="11" id="KW-1185">Reference proteome</keyword>